<evidence type="ECO:0000313" key="8">
    <source>
        <dbReference type="EMBL" id="QBN20382.1"/>
    </source>
</evidence>
<dbReference type="PANTHER" id="PTHR10030">
    <property type="entry name" value="ALPHA-L-FUCOSIDASE"/>
    <property type="match status" value="1"/>
</dbReference>
<dbReference type="GO" id="GO:0016740">
    <property type="term" value="F:transferase activity"/>
    <property type="evidence" value="ECO:0007669"/>
    <property type="project" value="UniProtKB-KW"/>
</dbReference>
<dbReference type="OrthoDB" id="1389336at2"/>
<dbReference type="GO" id="GO:0006004">
    <property type="term" value="P:fucose metabolic process"/>
    <property type="evidence" value="ECO:0007669"/>
    <property type="project" value="TreeGrafter"/>
</dbReference>
<keyword evidence="8" id="KW-0808">Transferase</keyword>
<feature type="signal peptide" evidence="6">
    <location>
        <begin position="1"/>
        <end position="19"/>
    </location>
</feature>
<dbReference type="KEGG" id="fnk:E1750_16820"/>
<evidence type="ECO:0000256" key="1">
    <source>
        <dbReference type="ARBA" id="ARBA00007951"/>
    </source>
</evidence>
<dbReference type="Proteomes" id="UP000291124">
    <property type="component" value="Chromosome"/>
</dbReference>
<comment type="similarity">
    <text evidence="1">Belongs to the glycosyl hydrolase 29 family.</text>
</comment>
<dbReference type="SUPFAM" id="SSF49785">
    <property type="entry name" value="Galactose-binding domain-like"/>
    <property type="match status" value="1"/>
</dbReference>
<feature type="domain" description="Glycoside hydrolase family 29 N-terminal" evidence="7">
    <location>
        <begin position="62"/>
        <end position="335"/>
    </location>
</feature>
<organism evidence="8 9">
    <name type="scientific">Flavobacterium nackdongense</name>
    <dbReference type="NCBI Taxonomy" id="2547394"/>
    <lineage>
        <taxon>Bacteria</taxon>
        <taxon>Pseudomonadati</taxon>
        <taxon>Bacteroidota</taxon>
        <taxon>Flavobacteriia</taxon>
        <taxon>Flavobacteriales</taxon>
        <taxon>Flavobacteriaceae</taxon>
        <taxon>Flavobacterium</taxon>
    </lineage>
</organism>
<proteinExistence type="inferred from homology"/>
<dbReference type="EC" id="3.2.1.51" evidence="2"/>
<keyword evidence="4" id="KW-0378">Hydrolase</keyword>
<dbReference type="GO" id="GO:0005764">
    <property type="term" value="C:lysosome"/>
    <property type="evidence" value="ECO:0007669"/>
    <property type="project" value="TreeGrafter"/>
</dbReference>
<dbReference type="SMART" id="SM00812">
    <property type="entry name" value="Alpha_L_fucos"/>
    <property type="match status" value="1"/>
</dbReference>
<keyword evidence="5" id="KW-0326">Glycosidase</keyword>
<dbReference type="PANTHER" id="PTHR10030:SF37">
    <property type="entry name" value="ALPHA-L-FUCOSIDASE-RELATED"/>
    <property type="match status" value="1"/>
</dbReference>
<dbReference type="GO" id="GO:0004560">
    <property type="term" value="F:alpha-L-fucosidase activity"/>
    <property type="evidence" value="ECO:0007669"/>
    <property type="project" value="InterPro"/>
</dbReference>
<gene>
    <name evidence="8" type="ORF">E1750_16820</name>
</gene>
<dbReference type="EMBL" id="CP037933">
    <property type="protein sequence ID" value="QBN20382.1"/>
    <property type="molecule type" value="Genomic_DNA"/>
</dbReference>
<dbReference type="SUPFAM" id="SSF51445">
    <property type="entry name" value="(Trans)glycosidases"/>
    <property type="match status" value="1"/>
</dbReference>
<protein>
    <recommendedName>
        <fullName evidence="2">alpha-L-fucosidase</fullName>
        <ecNumber evidence="2">3.2.1.51</ecNumber>
    </recommendedName>
</protein>
<dbReference type="GO" id="GO:0016139">
    <property type="term" value="P:glycoside catabolic process"/>
    <property type="evidence" value="ECO:0007669"/>
    <property type="project" value="TreeGrafter"/>
</dbReference>
<dbReference type="InterPro" id="IPR017853">
    <property type="entry name" value="GH"/>
</dbReference>
<evidence type="ECO:0000256" key="6">
    <source>
        <dbReference type="SAM" id="SignalP"/>
    </source>
</evidence>
<accession>A0A4V1AH57</accession>
<dbReference type="InterPro" id="IPR000933">
    <property type="entry name" value="Glyco_hydro_29"/>
</dbReference>
<dbReference type="Gene3D" id="3.20.20.80">
    <property type="entry name" value="Glycosidases"/>
    <property type="match status" value="1"/>
</dbReference>
<feature type="chain" id="PRO_5020310351" description="alpha-L-fucosidase" evidence="6">
    <location>
        <begin position="20"/>
        <end position="493"/>
    </location>
</feature>
<dbReference type="AlphaFoldDB" id="A0A4V1AH57"/>
<dbReference type="Gene3D" id="2.60.120.260">
    <property type="entry name" value="Galactose-binding domain-like"/>
    <property type="match status" value="1"/>
</dbReference>
<evidence type="ECO:0000256" key="3">
    <source>
        <dbReference type="ARBA" id="ARBA00022729"/>
    </source>
</evidence>
<evidence type="ECO:0000256" key="5">
    <source>
        <dbReference type="ARBA" id="ARBA00023295"/>
    </source>
</evidence>
<evidence type="ECO:0000256" key="4">
    <source>
        <dbReference type="ARBA" id="ARBA00022801"/>
    </source>
</evidence>
<dbReference type="InterPro" id="IPR008979">
    <property type="entry name" value="Galactose-bd-like_sf"/>
</dbReference>
<sequence length="493" mass="57308">MKKHIFFILFLSLSLNLWSQSQKKEMNALQISQIERGYGMFIHFGINTFNEIEWSKGNLPATSYNPTNLDCDQWIKTAKEAGFRYVILITKHHDGFCLWDSKYTDYDVASSPVKTDIIAEVSKACKKYGIKLGLYYSLWDRNFKGYKSDEKYNLYMKNQLTELMTNYGEICELWFDGGWDKKEASWDIPAVYKYVKEMQPNCLLTVNHCIGKPENRSSKKDPVDYQYGDPIRYFPIDFRIKDPNFARWDDPKYYEFDKTLYYLPFEHTICLSDRWNWFQKKKAIAARPVDELEELVYWGTANNNIMIINVPPDQTGQIRTNEKNRIFELADRLGIRGGKGKLPTGPINLTFKQKIVASSETAKFEAEKANDYSIETFWTANDSVADLEITFDNKVVFDRVVLFEEPVMKDLGDNFSKIRTFKVQEYELLSYSNGAWDTFYTGDVIGATKIIKLPTEIKAEKIKLKILKSNGNPSISHFSVSKESSRGVRKIVK</sequence>
<name>A0A4V1AH57_9FLAO</name>
<evidence type="ECO:0000256" key="2">
    <source>
        <dbReference type="ARBA" id="ARBA00012662"/>
    </source>
</evidence>
<keyword evidence="3 6" id="KW-0732">Signal</keyword>
<keyword evidence="9" id="KW-1185">Reference proteome</keyword>
<evidence type="ECO:0000259" key="7">
    <source>
        <dbReference type="Pfam" id="PF01120"/>
    </source>
</evidence>
<dbReference type="RefSeq" id="WP_133277882.1">
    <property type="nucleotide sequence ID" value="NZ_CP037933.1"/>
</dbReference>
<evidence type="ECO:0000313" key="9">
    <source>
        <dbReference type="Proteomes" id="UP000291124"/>
    </source>
</evidence>
<reference evidence="9" key="1">
    <citation type="submission" date="2019-03" db="EMBL/GenBank/DDBJ databases">
        <title>Flavobacterium sp.</title>
        <authorList>
            <person name="Kim H."/>
        </authorList>
    </citation>
    <scope>NUCLEOTIDE SEQUENCE [LARGE SCALE GENOMIC DNA]</scope>
    <source>
        <strain evidence="9">GS13</strain>
    </source>
</reference>
<dbReference type="Pfam" id="PF01120">
    <property type="entry name" value="Alpha_L_fucos"/>
    <property type="match status" value="1"/>
</dbReference>
<dbReference type="InterPro" id="IPR057739">
    <property type="entry name" value="Glyco_hydro_29_N"/>
</dbReference>